<dbReference type="RefSeq" id="WP_078684453.1">
    <property type="nucleotide sequence ID" value="NZ_FUYA01000003.1"/>
</dbReference>
<dbReference type="GO" id="GO:0016747">
    <property type="term" value="F:acyltransferase activity, transferring groups other than amino-acyl groups"/>
    <property type="evidence" value="ECO:0007669"/>
    <property type="project" value="InterPro"/>
</dbReference>
<sequence>MNLYSIRPATEQDYDSIIDVWEASVRASHDFLSEEDISYLRPLIRDQYLAAVTLHVMCFAKSRIVGFLGTHGQSVEMLFLHPEHWRKGLGRQLMEFAIKECGARLVDVNEQNPKAAAFYTALGFELESRDELDGQGRPFPILHLRLKDSQR</sequence>
<gene>
    <name evidence="4" type="ORF">SAMN02745702_01151</name>
</gene>
<dbReference type="OrthoDB" id="9789605at2"/>
<dbReference type="SUPFAM" id="SSF55729">
    <property type="entry name" value="Acyl-CoA N-acyltransferases (Nat)"/>
    <property type="match status" value="1"/>
</dbReference>
<organism evidence="4 5">
    <name type="scientific">Desulfobaculum bizertense DSM 18034</name>
    <dbReference type="NCBI Taxonomy" id="1121442"/>
    <lineage>
        <taxon>Bacteria</taxon>
        <taxon>Pseudomonadati</taxon>
        <taxon>Thermodesulfobacteriota</taxon>
        <taxon>Desulfovibrionia</taxon>
        <taxon>Desulfovibrionales</taxon>
        <taxon>Desulfovibrionaceae</taxon>
        <taxon>Desulfobaculum</taxon>
    </lineage>
</organism>
<keyword evidence="1 4" id="KW-0808">Transferase</keyword>
<evidence type="ECO:0000256" key="2">
    <source>
        <dbReference type="ARBA" id="ARBA00023315"/>
    </source>
</evidence>
<proteinExistence type="predicted"/>
<name>A0A1T4VX12_9BACT</name>
<evidence type="ECO:0000313" key="4">
    <source>
        <dbReference type="EMBL" id="SKA69536.1"/>
    </source>
</evidence>
<evidence type="ECO:0000259" key="3">
    <source>
        <dbReference type="PROSITE" id="PS51186"/>
    </source>
</evidence>
<dbReference type="EMBL" id="FUYA01000003">
    <property type="protein sequence ID" value="SKA69536.1"/>
    <property type="molecule type" value="Genomic_DNA"/>
</dbReference>
<dbReference type="InterPro" id="IPR016181">
    <property type="entry name" value="Acyl_CoA_acyltransferase"/>
</dbReference>
<dbReference type="Proteomes" id="UP000189733">
    <property type="component" value="Unassembled WGS sequence"/>
</dbReference>
<dbReference type="InterPro" id="IPR000182">
    <property type="entry name" value="GNAT_dom"/>
</dbReference>
<protein>
    <submittedName>
        <fullName evidence="4">Putative acetyltransferase</fullName>
    </submittedName>
</protein>
<dbReference type="PANTHER" id="PTHR43800">
    <property type="entry name" value="PEPTIDYL-LYSINE N-ACETYLTRANSFERASE YJAB"/>
    <property type="match status" value="1"/>
</dbReference>
<dbReference type="STRING" id="1121442.SAMN02745702_01151"/>
<dbReference type="Pfam" id="PF13508">
    <property type="entry name" value="Acetyltransf_7"/>
    <property type="match status" value="1"/>
</dbReference>
<reference evidence="4 5" key="1">
    <citation type="submission" date="2017-02" db="EMBL/GenBank/DDBJ databases">
        <authorList>
            <person name="Peterson S.W."/>
        </authorList>
    </citation>
    <scope>NUCLEOTIDE SEQUENCE [LARGE SCALE GENOMIC DNA]</scope>
    <source>
        <strain evidence="4 5">DSM 18034</strain>
    </source>
</reference>
<dbReference type="PROSITE" id="PS51186">
    <property type="entry name" value="GNAT"/>
    <property type="match status" value="1"/>
</dbReference>
<dbReference type="CDD" id="cd04301">
    <property type="entry name" value="NAT_SF"/>
    <property type="match status" value="1"/>
</dbReference>
<evidence type="ECO:0000256" key="1">
    <source>
        <dbReference type="ARBA" id="ARBA00022679"/>
    </source>
</evidence>
<evidence type="ECO:0000313" key="5">
    <source>
        <dbReference type="Proteomes" id="UP000189733"/>
    </source>
</evidence>
<keyword evidence="2" id="KW-0012">Acyltransferase</keyword>
<accession>A0A1T4VX12</accession>
<dbReference type="Gene3D" id="3.40.630.30">
    <property type="match status" value="1"/>
</dbReference>
<feature type="domain" description="N-acetyltransferase" evidence="3">
    <location>
        <begin position="4"/>
        <end position="151"/>
    </location>
</feature>
<dbReference type="AlphaFoldDB" id="A0A1T4VX12"/>
<keyword evidence="5" id="KW-1185">Reference proteome</keyword>
<dbReference type="PANTHER" id="PTHR43800:SF1">
    <property type="entry name" value="PEPTIDYL-LYSINE N-ACETYLTRANSFERASE YJAB"/>
    <property type="match status" value="1"/>
</dbReference>